<sequence length="36" mass="4640">MHINNCQMLLNLKEYKKMKTKHKEFNNNFKNKFRYY</sequence>
<evidence type="ECO:0000313" key="1">
    <source>
        <dbReference type="EMBL" id="QHU32966.1"/>
    </source>
</evidence>
<accession>A0A6C0LQ03</accession>
<name>A0A6C0LQ03_9ZZZZ</name>
<dbReference type="AlphaFoldDB" id="A0A6C0LQ03"/>
<protein>
    <submittedName>
        <fullName evidence="1">Uncharacterized protein</fullName>
    </submittedName>
</protein>
<proteinExistence type="predicted"/>
<dbReference type="EMBL" id="MN740556">
    <property type="protein sequence ID" value="QHU32966.1"/>
    <property type="molecule type" value="Genomic_DNA"/>
</dbReference>
<organism evidence="1">
    <name type="scientific">viral metagenome</name>
    <dbReference type="NCBI Taxonomy" id="1070528"/>
    <lineage>
        <taxon>unclassified sequences</taxon>
        <taxon>metagenomes</taxon>
        <taxon>organismal metagenomes</taxon>
    </lineage>
</organism>
<reference evidence="1" key="1">
    <citation type="journal article" date="2020" name="Nature">
        <title>Giant virus diversity and host interactions through global metagenomics.</title>
        <authorList>
            <person name="Schulz F."/>
            <person name="Roux S."/>
            <person name="Paez-Espino D."/>
            <person name="Jungbluth S."/>
            <person name="Walsh D.A."/>
            <person name="Denef V.J."/>
            <person name="McMahon K.D."/>
            <person name="Konstantinidis K.T."/>
            <person name="Eloe-Fadrosh E.A."/>
            <person name="Kyrpides N.C."/>
            <person name="Woyke T."/>
        </authorList>
    </citation>
    <scope>NUCLEOTIDE SEQUENCE</scope>
    <source>
        <strain evidence="1">GVMAG-S-1014582-52</strain>
    </source>
</reference>